<accession>Q54I12</accession>
<sequence>MVVLANFYAGKTVLITGATGFVGKVLLEKMVRDLPDIEKIYIIIRGNAKERFEEDILQSRIWDTCKAKMGEAAFNAHIHNKVVAIGGDLSKEGLGLSSEDYQTVVDQVNVIIHCAASIDFRERLDKAISSNLYASLNMLDLSKRLKNVVAYVHCSTAYVNSNREGWLDEELPVLDFNPEEMVDLIMKQDIQTLERITPNLLGAYPNTYTFTKAITERILALKRGDIPMCFLRPTIVGGSLKEPVPGWVDSVAAIGAVMLYCGVGLVQFMKGDGRMVADIVPVDHVANALIASAVAIGNQNVLKIHQIGTSHRNPVAWNRISHYVTEYWRNHTPKKSIARSQFSFHSSTVMYEAHFFMRYGVPSALLQVLSTLTGSEDTKTKAEGFKKMTRAARLICDTFKHFTAHEWVFSVTALEKVYQDLLDGEDRVKYNCDAAEINWQSYFCYFCFGLHKYVMKEEGVRPPTELLNTSIITKSDVNQSGFFQWVFADISWASTSYRHVTQTPLPPRAPTEIRSLVMNSPRVQQAMEKVSREEGVLVSEIEKRANQIMERMQSNLNVSVVRVLGWFLKKVWRKIYQGIHVDEKGIELIREAIKKSPVVLIPTHRSYIDFLIISYIFFEYNLPLPHIAAGEDFLSIIIVRWFFRNAGAFFLRRTFHGDSLYWAIFSEYVQRLVIDNQPMEFFIEGKRSRTGKSLHPKMGLLSMVCQPFFENRVQDVHIVPIGISYEKVLEGELYSNEMMGESKTKESFNGLLRASKVLKMNFGRINVVFTPPISIKQYSEDKSNEISSLRRLNPLSYNINNNNNNNNNTNSNNTSTNNNNNNNNNNTNSDEQSNIIKPVVNTNSANISEGDFETQISKPDTRSIGTYFDPFNNDDDRRLLIQDLGYQVVRDLNKSAIITTTSAVATILLSFRRGINREELISKVEWIREEIFARGGDVAFEGPSDALVDHSLKLLSNLVSKRRNMYEPGSAQLGVTNKNYRKNILVLNFYRNQLLHLFLWDGLVSLVILSILQSRSTIEQPAAAAVQQSTINTNNVSTTTTTTLNLNSVDQETLITEVRFLAKVLSQEFVNQPGYDTDEFILKEINRMVSRGIISKEVSGTTSCYGVKSEGACGFYANLFYPLIEGYMAGILTLFSIQPEMCIKKNQFLQRMGWFSEKMFEEGKLNFYESCSMEILSNSIQLFEQMKVVERKRLEEVVGKRTTRSTNSNKKPQKQQNQRRKPAPEEYLQLLPPYQDKDGLLKELAERLSKYKKSPQSKHQINDLRRTVVEDFPLLSSKL</sequence>
<evidence type="ECO:0000256" key="1">
    <source>
        <dbReference type="ARBA" id="ARBA00004184"/>
    </source>
</evidence>
<dbReference type="Reactome" id="R-DDI-9640463">
    <property type="pathway name" value="Wax biosynthesis"/>
</dbReference>
<dbReference type="Gene3D" id="3.40.50.720">
    <property type="entry name" value="NAD(P)-binding Rossmann-like Domain"/>
    <property type="match status" value="1"/>
</dbReference>
<dbReference type="STRING" id="44689.Q54I12"/>
<dbReference type="InterPro" id="IPR045520">
    <property type="entry name" value="GPAT/DHAPAT_C"/>
</dbReference>
<dbReference type="FunCoup" id="Q54I12">
    <property type="interactions" value="155"/>
</dbReference>
<dbReference type="dictyBase" id="DDB_G0289081">
    <property type="gene designation" value="fatA"/>
</dbReference>
<evidence type="ECO:0000256" key="3">
    <source>
        <dbReference type="ARBA" id="ARBA00022679"/>
    </source>
</evidence>
<dbReference type="PANTHER" id="PTHR12563:SF17">
    <property type="entry name" value="DIHYDROXYACETONE PHOSPHATE ACYLTRANSFERASE"/>
    <property type="match status" value="1"/>
</dbReference>
<dbReference type="InterPro" id="IPR013120">
    <property type="entry name" value="FAR_NAD-bd"/>
</dbReference>
<dbReference type="InterPro" id="IPR002123">
    <property type="entry name" value="Plipid/glycerol_acylTrfase"/>
</dbReference>
<dbReference type="Proteomes" id="UP000002195">
    <property type="component" value="Unassembled WGS sequence"/>
</dbReference>
<dbReference type="SUPFAM" id="SSF51735">
    <property type="entry name" value="NAD(P)-binding Rossmann-fold domains"/>
    <property type="match status" value="1"/>
</dbReference>
<feature type="compositionally biased region" description="Low complexity" evidence="6">
    <location>
        <begin position="800"/>
        <end position="829"/>
    </location>
</feature>
<organism evidence="8 9">
    <name type="scientific">Dictyostelium discoideum</name>
    <name type="common">Social amoeba</name>
    <dbReference type="NCBI Taxonomy" id="44689"/>
    <lineage>
        <taxon>Eukaryota</taxon>
        <taxon>Amoebozoa</taxon>
        <taxon>Evosea</taxon>
        <taxon>Eumycetozoa</taxon>
        <taxon>Dictyostelia</taxon>
        <taxon>Dictyosteliales</taxon>
        <taxon>Dictyosteliaceae</taxon>
        <taxon>Dictyostelium</taxon>
    </lineage>
</organism>
<dbReference type="RefSeq" id="XP_636393.1">
    <property type="nucleotide sequence ID" value="XM_631301.1"/>
</dbReference>
<comment type="similarity">
    <text evidence="2">Belongs to the GPAT/DAPAT family.</text>
</comment>
<dbReference type="CDD" id="cd07993">
    <property type="entry name" value="LPLAT_DHAPAT-like"/>
    <property type="match status" value="1"/>
</dbReference>
<name>Q54I12_DICDI</name>
<evidence type="ECO:0000256" key="6">
    <source>
        <dbReference type="SAM" id="MobiDB-lite"/>
    </source>
</evidence>
<dbReference type="AlphaFoldDB" id="Q54I12"/>
<keyword evidence="5" id="KW-0012">Acyltransferase</keyword>
<reference evidence="8 9" key="1">
    <citation type="journal article" date="2005" name="Nature">
        <title>The genome of the social amoeba Dictyostelium discoideum.</title>
        <authorList>
            <consortium name="The Dictyostelium discoideum Sequencing Consortium"/>
            <person name="Eichinger L."/>
            <person name="Pachebat J.A."/>
            <person name="Glockner G."/>
            <person name="Rajandream M.A."/>
            <person name="Sucgang R."/>
            <person name="Berriman M."/>
            <person name="Song J."/>
            <person name="Olsen R."/>
            <person name="Szafranski K."/>
            <person name="Xu Q."/>
            <person name="Tunggal B."/>
            <person name="Kummerfeld S."/>
            <person name="Madera M."/>
            <person name="Konfortov B.A."/>
            <person name="Rivero F."/>
            <person name="Bankier A.T."/>
            <person name="Lehmann R."/>
            <person name="Hamlin N."/>
            <person name="Davies R."/>
            <person name="Gaudet P."/>
            <person name="Fey P."/>
            <person name="Pilcher K."/>
            <person name="Chen G."/>
            <person name="Saunders D."/>
            <person name="Sodergren E."/>
            <person name="Davis P."/>
            <person name="Kerhornou A."/>
            <person name="Nie X."/>
            <person name="Hall N."/>
            <person name="Anjard C."/>
            <person name="Hemphill L."/>
            <person name="Bason N."/>
            <person name="Farbrother P."/>
            <person name="Desany B."/>
            <person name="Just E."/>
            <person name="Morio T."/>
            <person name="Rost R."/>
            <person name="Churcher C."/>
            <person name="Cooper J."/>
            <person name="Haydock S."/>
            <person name="van Driessche N."/>
            <person name="Cronin A."/>
            <person name="Goodhead I."/>
            <person name="Muzny D."/>
            <person name="Mourier T."/>
            <person name="Pain A."/>
            <person name="Lu M."/>
            <person name="Harper D."/>
            <person name="Lindsay R."/>
            <person name="Hauser H."/>
            <person name="James K."/>
            <person name="Quiles M."/>
            <person name="Madan Babu M."/>
            <person name="Saito T."/>
            <person name="Buchrieser C."/>
            <person name="Wardroper A."/>
            <person name="Felder M."/>
            <person name="Thangavelu M."/>
            <person name="Johnson D."/>
            <person name="Knights A."/>
            <person name="Loulseged H."/>
            <person name="Mungall K."/>
            <person name="Oliver K."/>
            <person name="Price C."/>
            <person name="Quail M.A."/>
            <person name="Urushihara H."/>
            <person name="Hernandez J."/>
            <person name="Rabbinowitsch E."/>
            <person name="Steffen D."/>
            <person name="Sanders M."/>
            <person name="Ma J."/>
            <person name="Kohara Y."/>
            <person name="Sharp S."/>
            <person name="Simmonds M."/>
            <person name="Spiegler S."/>
            <person name="Tivey A."/>
            <person name="Sugano S."/>
            <person name="White B."/>
            <person name="Walker D."/>
            <person name="Woodward J."/>
            <person name="Winckler T."/>
            <person name="Tanaka Y."/>
            <person name="Shaulsky G."/>
            <person name="Schleicher M."/>
            <person name="Weinstock G."/>
            <person name="Rosenthal A."/>
            <person name="Cox E.C."/>
            <person name="Chisholm R.L."/>
            <person name="Gibbs R."/>
            <person name="Loomis W.F."/>
            <person name="Platzer M."/>
            <person name="Kay R.R."/>
            <person name="Williams J."/>
            <person name="Dear P.H."/>
            <person name="Noegel A.A."/>
            <person name="Barrell B."/>
            <person name="Kuspa A."/>
        </authorList>
    </citation>
    <scope>NUCLEOTIDE SEQUENCE [LARGE SCALE GENOMIC DNA]</scope>
    <source>
        <strain evidence="8 9">AX4</strain>
    </source>
</reference>
<dbReference type="eggNOG" id="KOG1221">
    <property type="taxonomic scope" value="Eukaryota"/>
</dbReference>
<dbReference type="Pfam" id="PF03015">
    <property type="entry name" value="Sterile"/>
    <property type="match status" value="1"/>
</dbReference>
<dbReference type="Pfam" id="PF19277">
    <property type="entry name" value="GPAT_C"/>
    <property type="match status" value="2"/>
</dbReference>
<dbReference type="PhylomeDB" id="Q54I12"/>
<feature type="compositionally biased region" description="Basic residues" evidence="6">
    <location>
        <begin position="1211"/>
        <end position="1221"/>
    </location>
</feature>
<dbReference type="EMBL" id="AAFI02000130">
    <property type="protein sequence ID" value="EAL62890.1"/>
    <property type="molecule type" value="Genomic_DNA"/>
</dbReference>
<keyword evidence="4" id="KW-0472">Membrane</keyword>
<dbReference type="GO" id="GO:0019915">
    <property type="term" value="P:lipid storage"/>
    <property type="evidence" value="ECO:0000315"/>
    <property type="project" value="dictyBase"/>
</dbReference>
<dbReference type="InParanoid" id="Q54I12"/>
<dbReference type="GO" id="GO:0008374">
    <property type="term" value="F:O-acyltransferase activity"/>
    <property type="evidence" value="ECO:0007669"/>
    <property type="project" value="InterPro"/>
</dbReference>
<dbReference type="GO" id="GO:0005777">
    <property type="term" value="C:peroxisome"/>
    <property type="evidence" value="ECO:0000314"/>
    <property type="project" value="dictyBase"/>
</dbReference>
<dbReference type="GO" id="GO:0080019">
    <property type="term" value="F:alcohol-forming very long-chain fatty acyl-CoA reductase activity"/>
    <property type="evidence" value="ECO:0000318"/>
    <property type="project" value="GO_Central"/>
</dbReference>
<dbReference type="Pfam" id="PF01553">
    <property type="entry name" value="Acyltransferase"/>
    <property type="match status" value="1"/>
</dbReference>
<keyword evidence="9" id="KW-1185">Reference proteome</keyword>
<evidence type="ECO:0000256" key="2">
    <source>
        <dbReference type="ARBA" id="ARBA00007937"/>
    </source>
</evidence>
<dbReference type="eggNOG" id="KOG3730">
    <property type="taxonomic scope" value="Eukaryota"/>
</dbReference>
<dbReference type="GO" id="GO:0012505">
    <property type="term" value="C:endomembrane system"/>
    <property type="evidence" value="ECO:0007669"/>
    <property type="project" value="UniProtKB-SubCell"/>
</dbReference>
<dbReference type="KEGG" id="ddi:DDB_G0289081"/>
<dbReference type="GO" id="GO:0035336">
    <property type="term" value="P:long-chain fatty-acyl-CoA metabolic process"/>
    <property type="evidence" value="ECO:0000318"/>
    <property type="project" value="GO_Central"/>
</dbReference>
<dbReference type="HOGENOM" id="CLU_003158_0_0_1"/>
<dbReference type="InterPro" id="IPR041728">
    <property type="entry name" value="GPAT/DHAPAT_LPLAT"/>
</dbReference>
<feature type="region of interest" description="Disordered" evidence="6">
    <location>
        <begin position="1198"/>
        <end position="1227"/>
    </location>
</feature>
<dbReference type="Pfam" id="PF07993">
    <property type="entry name" value="NAD_binding_4"/>
    <property type="match status" value="1"/>
</dbReference>
<dbReference type="PaxDb" id="44689-DDB0188248"/>
<evidence type="ECO:0000313" key="8">
    <source>
        <dbReference type="EMBL" id="EAL62890.1"/>
    </source>
</evidence>
<comment type="subcellular location">
    <subcellularLocation>
        <location evidence="1">Endomembrane system</location>
        <topology evidence="1">Peripheral membrane protein</topology>
    </subcellularLocation>
</comment>
<dbReference type="OMA" id="WDPDHHA"/>
<evidence type="ECO:0000256" key="4">
    <source>
        <dbReference type="ARBA" id="ARBA00023136"/>
    </source>
</evidence>
<dbReference type="SUPFAM" id="SSF69593">
    <property type="entry name" value="Glycerol-3-phosphate (1)-acyltransferase"/>
    <property type="match status" value="1"/>
</dbReference>
<dbReference type="SMART" id="SM00563">
    <property type="entry name" value="PlsC"/>
    <property type="match status" value="1"/>
</dbReference>
<dbReference type="FunFam" id="3.40.50.720:FF:000458">
    <property type="entry name" value="Fatty acyl-CoA reductase"/>
    <property type="match status" value="1"/>
</dbReference>
<dbReference type="PANTHER" id="PTHR12563">
    <property type="entry name" value="GLYCEROL-3-PHOSPHATE ACYLTRANSFERASE"/>
    <property type="match status" value="1"/>
</dbReference>
<evidence type="ECO:0000259" key="7">
    <source>
        <dbReference type="SMART" id="SM00563"/>
    </source>
</evidence>
<comment type="caution">
    <text evidence="8">The sequence shown here is derived from an EMBL/GenBank/DDBJ whole genome shotgun (WGS) entry which is preliminary data.</text>
</comment>
<dbReference type="GO" id="GO:0006909">
    <property type="term" value="P:phagocytosis"/>
    <property type="evidence" value="ECO:0000315"/>
    <property type="project" value="dictyBase"/>
</dbReference>
<evidence type="ECO:0000313" key="9">
    <source>
        <dbReference type="Proteomes" id="UP000002195"/>
    </source>
</evidence>
<dbReference type="CDD" id="cd09071">
    <property type="entry name" value="FAR_C"/>
    <property type="match status" value="1"/>
</dbReference>
<gene>
    <name evidence="8" type="ORF">DDB_G0289081</name>
</gene>
<feature type="domain" description="Phospholipid/glycerol acyltransferase" evidence="7">
    <location>
        <begin position="598"/>
        <end position="726"/>
    </location>
</feature>
<dbReference type="InterPro" id="IPR033640">
    <property type="entry name" value="FAR_C"/>
</dbReference>
<dbReference type="CDD" id="cd05236">
    <property type="entry name" value="FAR-N_SDR_e"/>
    <property type="match status" value="1"/>
</dbReference>
<evidence type="ECO:0000256" key="5">
    <source>
        <dbReference type="ARBA" id="ARBA00023315"/>
    </source>
</evidence>
<dbReference type="GeneID" id="8626952"/>
<keyword evidence="3" id="KW-0808">Transferase</keyword>
<proteinExistence type="inferred from homology"/>
<dbReference type="InterPro" id="IPR022284">
    <property type="entry name" value="GPAT/DHAPAT"/>
</dbReference>
<dbReference type="InterPro" id="IPR036291">
    <property type="entry name" value="NAD(P)-bd_dom_sf"/>
</dbReference>
<feature type="region of interest" description="Disordered" evidence="6">
    <location>
        <begin position="796"/>
        <end position="833"/>
    </location>
</feature>
<protein>
    <recommendedName>
        <fullName evidence="7">Phospholipid/glycerol acyltransferase domain-containing protein</fullName>
    </recommendedName>
</protein>
<dbReference type="VEuPathDB" id="AmoebaDB:DDB_G0289081"/>